<accession>A0A0F5IKB4</accession>
<dbReference type="HOGENOM" id="CLU_025928_1_0_10"/>
<evidence type="ECO:0000313" key="2">
    <source>
        <dbReference type="EMBL" id="KKB45981.1"/>
    </source>
</evidence>
<organism evidence="2 3">
    <name type="scientific">Parabacteroides goldsteinii DSM 19448 = WAL 12034</name>
    <dbReference type="NCBI Taxonomy" id="927665"/>
    <lineage>
        <taxon>Bacteria</taxon>
        <taxon>Pseudomonadati</taxon>
        <taxon>Bacteroidota</taxon>
        <taxon>Bacteroidia</taxon>
        <taxon>Bacteroidales</taxon>
        <taxon>Tannerellaceae</taxon>
        <taxon>Parabacteroides</taxon>
    </lineage>
</organism>
<proteinExistence type="predicted"/>
<dbReference type="AlphaFoldDB" id="A0A0F5IKB4"/>
<feature type="chain" id="PRO_5002487809" description="SusD/RagB family nutrient-binding outer membrane lipoprotein" evidence="1">
    <location>
        <begin position="28"/>
        <end position="515"/>
    </location>
</feature>
<feature type="signal peptide" evidence="1">
    <location>
        <begin position="1"/>
        <end position="27"/>
    </location>
</feature>
<dbReference type="Gene3D" id="1.25.40.390">
    <property type="match status" value="1"/>
</dbReference>
<reference evidence="2 3" key="1">
    <citation type="submission" date="2013-04" db="EMBL/GenBank/DDBJ databases">
        <title>The Genome Sequence of Parabacteroides goldsteinii DSM 19448.</title>
        <authorList>
            <consortium name="The Broad Institute Genomics Platform"/>
            <person name="Earl A."/>
            <person name="Ward D."/>
            <person name="Feldgarden M."/>
            <person name="Gevers D."/>
            <person name="Martens E."/>
            <person name="Sakamoto M."/>
            <person name="Benno Y."/>
            <person name="Song Y."/>
            <person name="Liu C."/>
            <person name="Lee J."/>
            <person name="Bolanos M."/>
            <person name="Vaisanen M.L."/>
            <person name="Finegold S.M."/>
            <person name="Walker B."/>
            <person name="Young S."/>
            <person name="Zeng Q."/>
            <person name="Gargeya S."/>
            <person name="Fitzgerald M."/>
            <person name="Haas B."/>
            <person name="Abouelleil A."/>
            <person name="Allen A.W."/>
            <person name="Alvarado L."/>
            <person name="Arachchi H.M."/>
            <person name="Berlin A.M."/>
            <person name="Chapman S.B."/>
            <person name="Gainer-Dewar J."/>
            <person name="Goldberg J."/>
            <person name="Griggs A."/>
            <person name="Gujja S."/>
            <person name="Hansen M."/>
            <person name="Howarth C."/>
            <person name="Imamovic A."/>
            <person name="Ireland A."/>
            <person name="Larimer J."/>
            <person name="McCowan C."/>
            <person name="Murphy C."/>
            <person name="Pearson M."/>
            <person name="Poon T.W."/>
            <person name="Priest M."/>
            <person name="Roberts A."/>
            <person name="Saif S."/>
            <person name="Shea T."/>
            <person name="Sisk P."/>
            <person name="Sykes S."/>
            <person name="Wortman J."/>
            <person name="Nusbaum C."/>
            <person name="Birren B."/>
        </authorList>
    </citation>
    <scope>NUCLEOTIDE SEQUENCE [LARGE SCALE GENOMIC DNA]</scope>
    <source>
        <strain evidence="2 3">DSM 19448</strain>
    </source>
</reference>
<dbReference type="SUPFAM" id="SSF48452">
    <property type="entry name" value="TPR-like"/>
    <property type="match status" value="1"/>
</dbReference>
<keyword evidence="1" id="KW-0732">Signal</keyword>
<comment type="caution">
    <text evidence="2">The sequence shown here is derived from an EMBL/GenBank/DDBJ whole genome shotgun (WGS) entry which is preliminary data.</text>
</comment>
<evidence type="ECO:0000313" key="3">
    <source>
        <dbReference type="Proteomes" id="UP000033047"/>
    </source>
</evidence>
<sequence length="515" mass="59524">MKKIKSYINCCLLVVVICMTYSCSRFDEINTNPDSATTATPGMLATGQLKETLRIGGKSDPKGYFYDMFLTKMISWHEGAEDSRKVQYNRINTTGFGVYNSLTNCLKMVELASDVDKEAYQGLALFIKVFRLYDTTMSLGDIPYSDALKGEEGNIKPKYDTQKEVFVQMLDDLDASYTHFSNATRNFDGDFVYGGDPEKWKRAVSALQLRILMSLSKKEKEAELNVKQRFTAIVSQQVLFESNADNFQLVYGTLSSQLYPLYLSRFNFYSGVSVTIIDTLKKYQDNRLFFYCNPAKAQTKAGIPDEDWDAYLGIDPSRVYSEILDLYTADSISNINSRFFEIDNCQPTIQMGYAELNFVLAEACLRGWIDGDANSYYHKGIEASMNFAAAYTPLAYRHNREITDDYIQSFLDKPELQLGAKESTFENDLNKVLTQKYLDLFMHNTYTCYYDFRRTGYPKLPVNPSTNMNTVPDKMPMRWRYEQREYDFNRENLEEAIQRQYNGNDDWNELMWILK</sequence>
<dbReference type="EMBL" id="AQHV01000027">
    <property type="protein sequence ID" value="KKB45981.1"/>
    <property type="molecule type" value="Genomic_DNA"/>
</dbReference>
<evidence type="ECO:0000256" key="1">
    <source>
        <dbReference type="SAM" id="SignalP"/>
    </source>
</evidence>
<evidence type="ECO:0008006" key="4">
    <source>
        <dbReference type="Google" id="ProtNLM"/>
    </source>
</evidence>
<dbReference type="STRING" id="927665.HMPREF1535_04796"/>
<dbReference type="InterPro" id="IPR011990">
    <property type="entry name" value="TPR-like_helical_dom_sf"/>
</dbReference>
<dbReference type="Proteomes" id="UP000033047">
    <property type="component" value="Unassembled WGS sequence"/>
</dbReference>
<name>A0A0F5IKB4_9BACT</name>
<dbReference type="InterPro" id="IPR041662">
    <property type="entry name" value="SusD-like_2"/>
</dbReference>
<protein>
    <recommendedName>
        <fullName evidence="4">SusD/RagB family nutrient-binding outer membrane lipoprotein</fullName>
    </recommendedName>
</protein>
<gene>
    <name evidence="2" type="ORF">HMPREF1535_04796</name>
</gene>
<dbReference type="RefSeq" id="WP_046147776.1">
    <property type="nucleotide sequence ID" value="NZ_KQ033914.1"/>
</dbReference>
<dbReference type="Pfam" id="PF12771">
    <property type="entry name" value="SusD-like_2"/>
    <property type="match status" value="1"/>
</dbReference>
<dbReference type="PROSITE" id="PS51257">
    <property type="entry name" value="PROKAR_LIPOPROTEIN"/>
    <property type="match status" value="1"/>
</dbReference>
<dbReference type="PATRIC" id="fig|927665.4.peg.4920"/>